<evidence type="ECO:0000256" key="3">
    <source>
        <dbReference type="ARBA" id="ARBA00023125"/>
    </source>
</evidence>
<dbReference type="EMBL" id="JSUM01000003">
    <property type="protein sequence ID" value="KGQ71053.1"/>
    <property type="molecule type" value="Genomic_DNA"/>
</dbReference>
<dbReference type="AlphaFoldDB" id="A0A0A3ANR3"/>
<organism evidence="6 7">
    <name type="scientific">Chelonobacter oris</name>
    <dbReference type="NCBI Taxonomy" id="505317"/>
    <lineage>
        <taxon>Bacteria</taxon>
        <taxon>Pseudomonadati</taxon>
        <taxon>Pseudomonadota</taxon>
        <taxon>Gammaproteobacteria</taxon>
        <taxon>Pasteurellales</taxon>
        <taxon>Pasteurellaceae</taxon>
        <taxon>Chelonobacter</taxon>
    </lineage>
</organism>
<evidence type="ECO:0000256" key="4">
    <source>
        <dbReference type="ARBA" id="ARBA00023163"/>
    </source>
</evidence>
<dbReference type="Proteomes" id="UP000030380">
    <property type="component" value="Unassembled WGS sequence"/>
</dbReference>
<dbReference type="OrthoDB" id="7055227at2"/>
<proteinExistence type="predicted"/>
<dbReference type="Pfam" id="PF00356">
    <property type="entry name" value="LacI"/>
    <property type="match status" value="1"/>
</dbReference>
<sequence length="338" mass="37747">MKLDEVAKLAGVSRTTVSYVINGKAKQYRVSDRTIANVMAVVNEHNFKPNPVAAGLRAGHTNTIGLIVPDLENISYAKIAMRFETLCRKAGYQLFISCSNDDRENEKACATQLLARKIDALVVSTALETDDVFYRQIGDVPIIGFDRKANNVNDINILYHDEQDSSQLAEKLLQQGKPQSVLYFGAQQEFPISRQREAGFRQTVTDCGCRVDYLYAPHFSRDSALESFNLWLAENPLPDALFITSLTLLQGVFQALLQKQGRIPPHLTIATFGDQQMLELLPNQIISAVQPYDQIAENLLTAVQQTTVKSAAKKQRNSAGYPIWVQREIFYKNGCALS</sequence>
<dbReference type="SUPFAM" id="SSF47413">
    <property type="entry name" value="lambda repressor-like DNA-binding domains"/>
    <property type="match status" value="1"/>
</dbReference>
<dbReference type="STRING" id="505317.OA57_02110"/>
<accession>A0A0A3ANR3</accession>
<dbReference type="RefSeq" id="WP_034612819.1">
    <property type="nucleotide sequence ID" value="NZ_JSUM01000003.1"/>
</dbReference>
<dbReference type="GO" id="GO:0003700">
    <property type="term" value="F:DNA-binding transcription factor activity"/>
    <property type="evidence" value="ECO:0007669"/>
    <property type="project" value="TreeGrafter"/>
</dbReference>
<dbReference type="SUPFAM" id="SSF53822">
    <property type="entry name" value="Periplasmic binding protein-like I"/>
    <property type="match status" value="1"/>
</dbReference>
<dbReference type="GO" id="GO:0000976">
    <property type="term" value="F:transcription cis-regulatory region binding"/>
    <property type="evidence" value="ECO:0007669"/>
    <property type="project" value="TreeGrafter"/>
</dbReference>
<dbReference type="InterPro" id="IPR010982">
    <property type="entry name" value="Lambda_DNA-bd_dom_sf"/>
</dbReference>
<protein>
    <recommendedName>
        <fullName evidence="5">HTH lacI-type domain-containing protein</fullName>
    </recommendedName>
</protein>
<dbReference type="PANTHER" id="PTHR30146">
    <property type="entry name" value="LACI-RELATED TRANSCRIPTIONAL REPRESSOR"/>
    <property type="match status" value="1"/>
</dbReference>
<evidence type="ECO:0000313" key="7">
    <source>
        <dbReference type="Proteomes" id="UP000030380"/>
    </source>
</evidence>
<reference evidence="6 7" key="1">
    <citation type="submission" date="2014-11" db="EMBL/GenBank/DDBJ databases">
        <title>Draft genome sequence of Chelonobacter oris 1662T, associated with respiratory disease in Hermann's Tortoises.</title>
        <authorList>
            <person name="Kudirkiene E."/>
            <person name="Hansen M.J."/>
            <person name="Bojesen A.M."/>
        </authorList>
    </citation>
    <scope>NUCLEOTIDE SEQUENCE [LARGE SCALE GENOMIC DNA]</scope>
    <source>
        <strain evidence="6 7">1662</strain>
    </source>
</reference>
<dbReference type="PANTHER" id="PTHR30146:SF45">
    <property type="entry name" value="CATABOLITE REPRESSOR_ACTIVATOR"/>
    <property type="match status" value="1"/>
</dbReference>
<keyword evidence="7" id="KW-1185">Reference proteome</keyword>
<keyword evidence="2" id="KW-0805">Transcription regulation</keyword>
<dbReference type="PROSITE" id="PS00356">
    <property type="entry name" value="HTH_LACI_1"/>
    <property type="match status" value="1"/>
</dbReference>
<evidence type="ECO:0000313" key="6">
    <source>
        <dbReference type="EMBL" id="KGQ71053.1"/>
    </source>
</evidence>
<gene>
    <name evidence="6" type="ORF">OA57_02110</name>
</gene>
<dbReference type="Pfam" id="PF00532">
    <property type="entry name" value="Peripla_BP_1"/>
    <property type="match status" value="1"/>
</dbReference>
<dbReference type="PROSITE" id="PS50932">
    <property type="entry name" value="HTH_LACI_2"/>
    <property type="match status" value="1"/>
</dbReference>
<dbReference type="CDD" id="cd06274">
    <property type="entry name" value="PBP1_FruR"/>
    <property type="match status" value="1"/>
</dbReference>
<dbReference type="CDD" id="cd01392">
    <property type="entry name" value="HTH_LacI"/>
    <property type="match status" value="1"/>
</dbReference>
<keyword evidence="4" id="KW-0804">Transcription</keyword>
<keyword evidence="3" id="KW-0238">DNA-binding</keyword>
<comment type="caution">
    <text evidence="6">The sequence shown here is derived from an EMBL/GenBank/DDBJ whole genome shotgun (WGS) entry which is preliminary data.</text>
</comment>
<evidence type="ECO:0000256" key="1">
    <source>
        <dbReference type="ARBA" id="ARBA00022491"/>
    </source>
</evidence>
<dbReference type="FunFam" id="1.10.260.40:FF:000008">
    <property type="entry name" value="Fructose repressor (Catabolite repressor/activator)"/>
    <property type="match status" value="1"/>
</dbReference>
<dbReference type="NCBIfam" id="NF008452">
    <property type="entry name" value="PRK11303.1"/>
    <property type="match status" value="1"/>
</dbReference>
<evidence type="ECO:0000259" key="5">
    <source>
        <dbReference type="PROSITE" id="PS50932"/>
    </source>
</evidence>
<evidence type="ECO:0000256" key="2">
    <source>
        <dbReference type="ARBA" id="ARBA00023015"/>
    </source>
</evidence>
<name>A0A0A3ANR3_9PAST</name>
<dbReference type="Gene3D" id="3.40.50.2300">
    <property type="match status" value="2"/>
</dbReference>
<dbReference type="Gene3D" id="1.10.260.40">
    <property type="entry name" value="lambda repressor-like DNA-binding domains"/>
    <property type="match status" value="1"/>
</dbReference>
<feature type="domain" description="HTH lacI-type" evidence="5">
    <location>
        <begin position="1"/>
        <end position="58"/>
    </location>
</feature>
<keyword evidence="1" id="KW-0678">Repressor</keyword>
<dbReference type="InterPro" id="IPR028082">
    <property type="entry name" value="Peripla_BP_I"/>
</dbReference>
<dbReference type="InterPro" id="IPR000843">
    <property type="entry name" value="HTH_LacI"/>
</dbReference>
<dbReference type="InterPro" id="IPR001761">
    <property type="entry name" value="Peripla_BP/Lac1_sug-bd_dom"/>
</dbReference>
<dbReference type="SMART" id="SM00354">
    <property type="entry name" value="HTH_LACI"/>
    <property type="match status" value="1"/>
</dbReference>